<comment type="similarity">
    <text evidence="5 6">Belongs to the Rho family.</text>
</comment>
<dbReference type="NCBIfam" id="NF006886">
    <property type="entry name" value="PRK09376.1"/>
    <property type="match status" value="1"/>
</dbReference>
<keyword evidence="1 5" id="KW-0378">Hydrolase</keyword>
<gene>
    <name evidence="5 9" type="primary">rho</name>
    <name evidence="9" type="ORF">ISG29_14110</name>
</gene>
<evidence type="ECO:0000313" key="10">
    <source>
        <dbReference type="Proteomes" id="UP000656804"/>
    </source>
</evidence>
<dbReference type="GO" id="GO:0016787">
    <property type="term" value="F:hydrolase activity"/>
    <property type="evidence" value="ECO:0007669"/>
    <property type="project" value="UniProtKB-KW"/>
</dbReference>
<organism evidence="9 10">
    <name type="scientific">Nocardioides acrostichi</name>
    <dbReference type="NCBI Taxonomy" id="2784339"/>
    <lineage>
        <taxon>Bacteria</taxon>
        <taxon>Bacillati</taxon>
        <taxon>Actinomycetota</taxon>
        <taxon>Actinomycetes</taxon>
        <taxon>Propionibacteriales</taxon>
        <taxon>Nocardioidaceae</taxon>
        <taxon>Nocardioides</taxon>
    </lineage>
</organism>
<evidence type="ECO:0000256" key="7">
    <source>
        <dbReference type="SAM" id="MobiDB-lite"/>
    </source>
</evidence>
<keyword evidence="5" id="KW-0547">Nucleotide-binding</keyword>
<keyword evidence="2 5" id="KW-0347">Helicase</keyword>
<evidence type="ECO:0000256" key="1">
    <source>
        <dbReference type="ARBA" id="ARBA00022801"/>
    </source>
</evidence>
<dbReference type="EMBL" id="JADIVZ010000007">
    <property type="protein sequence ID" value="MBF4162828.1"/>
    <property type="molecule type" value="Genomic_DNA"/>
</dbReference>
<feature type="domain" description="Rho RNA-BD" evidence="8">
    <location>
        <begin position="210"/>
        <end position="285"/>
    </location>
</feature>
<keyword evidence="4 5" id="KW-0804">Transcription</keyword>
<accession>A0A930UXR7</accession>
<feature type="compositionally biased region" description="Low complexity" evidence="7">
    <location>
        <begin position="87"/>
        <end position="103"/>
    </location>
</feature>
<keyword evidence="5 6" id="KW-0694">RNA-binding</keyword>
<name>A0A930UXR7_9ACTN</name>
<dbReference type="SMART" id="SM00357">
    <property type="entry name" value="CSP"/>
    <property type="match status" value="1"/>
</dbReference>
<evidence type="ECO:0000256" key="4">
    <source>
        <dbReference type="ARBA" id="ARBA00023163"/>
    </source>
</evidence>
<dbReference type="Pfam" id="PF00006">
    <property type="entry name" value="ATP-synt_ab"/>
    <property type="match status" value="1"/>
</dbReference>
<comment type="caution">
    <text evidence="5">Lacks conserved residue(s) required for the propagation of feature annotation.</text>
</comment>
<protein>
    <recommendedName>
        <fullName evidence="5">Transcription termination factor Rho</fullName>
        <ecNumber evidence="5">3.6.4.-</ecNumber>
    </recommendedName>
    <alternativeName>
        <fullName evidence="5">ATP-dependent helicase Rho</fullName>
    </alternativeName>
</protein>
<dbReference type="Pfam" id="PF07497">
    <property type="entry name" value="Rho_RNA_bind"/>
    <property type="match status" value="1"/>
</dbReference>
<dbReference type="InterPro" id="IPR027417">
    <property type="entry name" value="P-loop_NTPase"/>
</dbReference>
<comment type="subunit">
    <text evidence="5">Homohexamer. The homohexamer assembles into an open ring structure.</text>
</comment>
<dbReference type="GO" id="GO:0004386">
    <property type="term" value="F:helicase activity"/>
    <property type="evidence" value="ECO:0007669"/>
    <property type="project" value="UniProtKB-UniRule"/>
</dbReference>
<dbReference type="InterPro" id="IPR004665">
    <property type="entry name" value="Term_rho"/>
</dbReference>
<feature type="region of interest" description="Disordered" evidence="7">
    <location>
        <begin position="29"/>
        <end position="199"/>
    </location>
</feature>
<keyword evidence="5" id="KW-0067">ATP-binding</keyword>
<dbReference type="PROSITE" id="PS51856">
    <property type="entry name" value="RHO_RNA_BD"/>
    <property type="match status" value="1"/>
</dbReference>
<keyword evidence="3 5" id="KW-0805">Transcription regulation</keyword>
<comment type="caution">
    <text evidence="9">The sequence shown here is derived from an EMBL/GenBank/DDBJ whole genome shotgun (WGS) entry which is preliminary data.</text>
</comment>
<dbReference type="Proteomes" id="UP000656804">
    <property type="component" value="Unassembled WGS sequence"/>
</dbReference>
<evidence type="ECO:0000256" key="3">
    <source>
        <dbReference type="ARBA" id="ARBA00023015"/>
    </source>
</evidence>
<dbReference type="AlphaFoldDB" id="A0A930UXR7"/>
<dbReference type="PANTHER" id="PTHR46425">
    <property type="entry name" value="TRANSCRIPTION TERMINATION FACTOR RHO"/>
    <property type="match status" value="1"/>
</dbReference>
<dbReference type="InterPro" id="IPR011112">
    <property type="entry name" value="Rho-like_N"/>
</dbReference>
<feature type="binding site" evidence="5">
    <location>
        <begin position="328"/>
        <end position="333"/>
    </location>
    <ligand>
        <name>ATP</name>
        <dbReference type="ChEBI" id="CHEBI:30616"/>
    </ligand>
</feature>
<dbReference type="GO" id="GO:0005524">
    <property type="term" value="F:ATP binding"/>
    <property type="evidence" value="ECO:0007669"/>
    <property type="project" value="UniProtKB-UniRule"/>
</dbReference>
<keyword evidence="5" id="KW-0806">Transcription termination</keyword>
<evidence type="ECO:0000256" key="2">
    <source>
        <dbReference type="ARBA" id="ARBA00022806"/>
    </source>
</evidence>
<dbReference type="InterPro" id="IPR000194">
    <property type="entry name" value="ATPase_F1/V1/A1_a/bsu_nucl-bd"/>
</dbReference>
<reference evidence="9" key="1">
    <citation type="submission" date="2020-11" db="EMBL/GenBank/DDBJ databases">
        <title>Nocardioides sp. CBS4Y-1, whole genome shotgun sequence.</title>
        <authorList>
            <person name="Tuo L."/>
        </authorList>
    </citation>
    <scope>NUCLEOTIDE SEQUENCE</scope>
    <source>
        <strain evidence="9">CBS4Y-1</strain>
    </source>
</reference>
<dbReference type="EC" id="3.6.4.-" evidence="5"/>
<feature type="compositionally biased region" description="Basic and acidic residues" evidence="7">
    <location>
        <begin position="189"/>
        <end position="199"/>
    </location>
</feature>
<keyword evidence="10" id="KW-1185">Reference proteome</keyword>
<comment type="function">
    <text evidence="5">Facilitates transcription termination by a mechanism that involves Rho binding to the nascent RNA, activation of Rho's RNA-dependent ATPase activity, and release of the mRNA from the DNA template.</text>
</comment>
<dbReference type="HAMAP" id="MF_01884">
    <property type="entry name" value="Rho"/>
    <property type="match status" value="1"/>
</dbReference>
<evidence type="ECO:0000256" key="6">
    <source>
        <dbReference type="PROSITE-ProRule" id="PRU01203"/>
    </source>
</evidence>
<evidence type="ECO:0000256" key="5">
    <source>
        <dbReference type="HAMAP-Rule" id="MF_01884"/>
    </source>
</evidence>
<sequence>MLVADLKAMANGMGIAGADSMKKAQLVEAITGLQDRHAQSKSEQSKSEQSKSEQSKSEQPKSEQSKAAQPKVEQPKQNPSRAEKPQQDQPQQDQPQQDQPQQDQPKRDQPQQGKGQQPDKQTKAQSGQGKGQQNNQQKNQGKSGGQAEQGKTQSDNQQNNQNNQSNQPAQGQHDDDDEGRGRNRRRRGRDRDRTRGRGEVDTTVLEDDVLVPAAGILDVLDNYAFVRTSGYLPGPDDVYVSLSMVRKYGMRRGDAVTGQVRQPREGERKEKFNPMVRIETVNGSEPDAARTRPEFEALTAAYPTTWLHLETGSEDLWGRGVDLIAPIGAGSRALVVAPPGAGATSLLASLASSVATTAPSSHLMMVLLDERPEEVAELRGSVRGELIVSTFDRVPADHTVAAELALERAKRLVELGMDVVLLLDGLTRLARAYNTSGHGGGRALPGGLDSTALPPVKQFFGAARRVAEGGSLTIVATATAGEDSILDGVVLEELRSTATTTLRLQAPGPRVDVAASGTRLVERLLEPDAIVARTALRDSVLAEGTTGLVERIRATTSNAELLRLVR</sequence>
<proteinExistence type="inferred from homology"/>
<dbReference type="CDD" id="cd04459">
    <property type="entry name" value="Rho_CSD"/>
    <property type="match status" value="1"/>
</dbReference>
<dbReference type="GO" id="GO:0003723">
    <property type="term" value="F:RNA binding"/>
    <property type="evidence" value="ECO:0007669"/>
    <property type="project" value="UniProtKB-UniRule"/>
</dbReference>
<dbReference type="SUPFAM" id="SSF52540">
    <property type="entry name" value="P-loop containing nucleoside triphosphate hydrolases"/>
    <property type="match status" value="1"/>
</dbReference>
<dbReference type="Pfam" id="PF07498">
    <property type="entry name" value="Rho_N"/>
    <property type="match status" value="1"/>
</dbReference>
<dbReference type="Gene3D" id="2.40.50.140">
    <property type="entry name" value="Nucleic acid-binding proteins"/>
    <property type="match status" value="1"/>
</dbReference>
<dbReference type="GO" id="GO:0006353">
    <property type="term" value="P:DNA-templated transcription termination"/>
    <property type="evidence" value="ECO:0007669"/>
    <property type="project" value="UniProtKB-UniRule"/>
</dbReference>
<dbReference type="SUPFAM" id="SSF50249">
    <property type="entry name" value="Nucleic acid-binding proteins"/>
    <property type="match status" value="1"/>
</dbReference>
<dbReference type="PANTHER" id="PTHR46425:SF1">
    <property type="entry name" value="TRANSCRIPTION TERMINATION FACTOR RHO"/>
    <property type="match status" value="1"/>
</dbReference>
<dbReference type="InterPro" id="IPR011113">
    <property type="entry name" value="Rho_RNA-bd"/>
</dbReference>
<evidence type="ECO:0000313" key="9">
    <source>
        <dbReference type="EMBL" id="MBF4162828.1"/>
    </source>
</evidence>
<feature type="compositionally biased region" description="Low complexity" evidence="7">
    <location>
        <begin position="110"/>
        <end position="141"/>
    </location>
</feature>
<dbReference type="InterPro" id="IPR012340">
    <property type="entry name" value="NA-bd_OB-fold"/>
</dbReference>
<feature type="binding site" evidence="5">
    <location>
        <position position="371"/>
    </location>
    <ligand>
        <name>ATP</name>
        <dbReference type="ChEBI" id="CHEBI:30616"/>
    </ligand>
</feature>
<dbReference type="GO" id="GO:0008186">
    <property type="term" value="F:ATP-dependent activity, acting on RNA"/>
    <property type="evidence" value="ECO:0007669"/>
    <property type="project" value="InterPro"/>
</dbReference>
<evidence type="ECO:0000259" key="8">
    <source>
        <dbReference type="PROSITE" id="PS51856"/>
    </source>
</evidence>
<dbReference type="Gene3D" id="3.40.50.300">
    <property type="entry name" value="P-loop containing nucleotide triphosphate hydrolases"/>
    <property type="match status" value="1"/>
</dbReference>
<dbReference type="InterPro" id="IPR011129">
    <property type="entry name" value="CSD"/>
</dbReference>
<feature type="compositionally biased region" description="Low complexity" evidence="7">
    <location>
        <begin position="153"/>
        <end position="167"/>
    </location>
</feature>
<feature type="compositionally biased region" description="Basic and acidic residues" evidence="7">
    <location>
        <begin position="34"/>
        <end position="64"/>
    </location>
</feature>